<proteinExistence type="predicted"/>
<evidence type="ECO:0000313" key="3">
    <source>
        <dbReference type="Proteomes" id="UP000469523"/>
    </source>
</evidence>
<dbReference type="NCBIfam" id="TIGR02837">
    <property type="entry name" value="spore_II_R"/>
    <property type="match status" value="1"/>
</dbReference>
<comment type="caution">
    <text evidence="2">The sequence shown here is derived from an EMBL/GenBank/DDBJ whole genome shotgun (WGS) entry which is preliminary data.</text>
</comment>
<sequence length="215" mass="25261">MYKKQIPGNNDNTKGDKSMKYKKIILVLSLFIISFSYIIYPYMENKAKEGFKNELIRFHIRANSDMEEDQALKLKIRDEILKEMKMKFKDTETIDESREVIEANMMDMKSITENVIKREGKNYEVNISLGQDNFPTRKYGNLVLPAGEYETLLITLGEGKGQNWWCVMFPPLCFVDIEHSVAYNLEKEVETEKEEEPKLKLKWKVADIVKNIKKK</sequence>
<name>A0A6N7XXT6_9FIRM</name>
<feature type="transmembrane region" description="Helical" evidence="1">
    <location>
        <begin position="24"/>
        <end position="43"/>
    </location>
</feature>
<dbReference type="AlphaFoldDB" id="A0A6N7XXT6"/>
<organism evidence="2 3">
    <name type="scientific">Tissierella pigra</name>
    <dbReference type="NCBI Taxonomy" id="2607614"/>
    <lineage>
        <taxon>Bacteria</taxon>
        <taxon>Bacillati</taxon>
        <taxon>Bacillota</taxon>
        <taxon>Tissierellia</taxon>
        <taxon>Tissierellales</taxon>
        <taxon>Tissierellaceae</taxon>
        <taxon>Tissierella</taxon>
    </lineage>
</organism>
<gene>
    <name evidence="2" type="primary">spoIIR</name>
    <name evidence="2" type="ORF">FYJ83_03845</name>
</gene>
<dbReference type="Proteomes" id="UP000469523">
    <property type="component" value="Unassembled WGS sequence"/>
</dbReference>
<keyword evidence="1" id="KW-0812">Transmembrane</keyword>
<dbReference type="EMBL" id="VUNQ01000005">
    <property type="protein sequence ID" value="MSU00600.1"/>
    <property type="molecule type" value="Genomic_DNA"/>
</dbReference>
<dbReference type="InterPro" id="IPR014202">
    <property type="entry name" value="Spore_II_R"/>
</dbReference>
<dbReference type="Pfam" id="PF09551">
    <property type="entry name" value="Spore_II_R"/>
    <property type="match status" value="1"/>
</dbReference>
<accession>A0A6N7XXT6</accession>
<keyword evidence="1" id="KW-0472">Membrane</keyword>
<protein>
    <submittedName>
        <fullName evidence="2">Stage II sporulation protein R</fullName>
    </submittedName>
</protein>
<keyword evidence="1" id="KW-1133">Transmembrane helix</keyword>
<keyword evidence="3" id="KW-1185">Reference proteome</keyword>
<reference evidence="2 3" key="1">
    <citation type="submission" date="2019-09" db="EMBL/GenBank/DDBJ databases">
        <title>In-depth cultivation of the pig gut microbiome towards novel bacterial diversity and tailored functional studies.</title>
        <authorList>
            <person name="Wylensek D."/>
            <person name="Hitch T.C.A."/>
            <person name="Clavel T."/>
        </authorList>
    </citation>
    <scope>NUCLEOTIDE SEQUENCE [LARGE SCALE GENOMIC DNA]</scope>
    <source>
        <strain evidence="2 3">WCA3-693-APC-4?</strain>
    </source>
</reference>
<evidence type="ECO:0000256" key="1">
    <source>
        <dbReference type="SAM" id="Phobius"/>
    </source>
</evidence>
<evidence type="ECO:0000313" key="2">
    <source>
        <dbReference type="EMBL" id="MSU00600.1"/>
    </source>
</evidence>